<keyword evidence="5" id="KW-0238">DNA-binding</keyword>
<feature type="zinc finger region" description="C3H1-type" evidence="10">
    <location>
        <begin position="606"/>
        <end position="629"/>
    </location>
</feature>
<dbReference type="SMART" id="SM00356">
    <property type="entry name" value="ZnF_C3H1"/>
    <property type="match status" value="5"/>
</dbReference>
<accession>A0A9W9ZNM7</accession>
<reference evidence="13" key="1">
    <citation type="submission" date="2023-01" db="EMBL/GenBank/DDBJ databases">
        <title>Genome assembly of the deep-sea coral Lophelia pertusa.</title>
        <authorList>
            <person name="Herrera S."/>
            <person name="Cordes E."/>
        </authorList>
    </citation>
    <scope>NUCLEOTIDE SEQUENCE</scope>
    <source>
        <strain evidence="13">USNM1676648</strain>
        <tissue evidence="13">Polyp</tissue>
    </source>
</reference>
<feature type="compositionally biased region" description="Polar residues" evidence="11">
    <location>
        <begin position="167"/>
        <end position="182"/>
    </location>
</feature>
<dbReference type="PROSITE" id="PS50103">
    <property type="entry name" value="ZF_C3H1"/>
    <property type="match status" value="4"/>
</dbReference>
<gene>
    <name evidence="13" type="primary">ZC3H3</name>
    <name evidence="13" type="ORF">OS493_018593</name>
</gene>
<feature type="domain" description="C3H1-type" evidence="12">
    <location>
        <begin position="630"/>
        <end position="656"/>
    </location>
</feature>
<evidence type="ECO:0000256" key="6">
    <source>
        <dbReference type="ARBA" id="ARBA00057285"/>
    </source>
</evidence>
<protein>
    <recommendedName>
        <fullName evidence="8">Zinc finger CCCH domain-containing protein 3</fullName>
    </recommendedName>
    <alternativeName>
        <fullName evidence="9">Smad-interacting CPSF-like factor</fullName>
    </alternativeName>
</protein>
<feature type="region of interest" description="Disordered" evidence="11">
    <location>
        <begin position="23"/>
        <end position="109"/>
    </location>
</feature>
<dbReference type="GO" id="GO:0008270">
    <property type="term" value="F:zinc ion binding"/>
    <property type="evidence" value="ECO:0007669"/>
    <property type="project" value="UniProtKB-KW"/>
</dbReference>
<dbReference type="PANTHER" id="PTHR46156">
    <property type="entry name" value="CCCH ZINGC FINGER"/>
    <property type="match status" value="1"/>
</dbReference>
<feature type="compositionally biased region" description="Polar residues" evidence="11">
    <location>
        <begin position="509"/>
        <end position="520"/>
    </location>
</feature>
<feature type="domain" description="C3H1-type" evidence="12">
    <location>
        <begin position="657"/>
        <end position="684"/>
    </location>
</feature>
<evidence type="ECO:0000256" key="3">
    <source>
        <dbReference type="ARBA" id="ARBA00022771"/>
    </source>
</evidence>
<proteinExistence type="predicted"/>
<evidence type="ECO:0000256" key="2">
    <source>
        <dbReference type="ARBA" id="ARBA00022737"/>
    </source>
</evidence>
<comment type="subunit">
    <text evidence="7">Interacts with SMAD1, SMAD3, SMAD4, CPSF2 and CPSF3.</text>
</comment>
<evidence type="ECO:0000256" key="4">
    <source>
        <dbReference type="ARBA" id="ARBA00022833"/>
    </source>
</evidence>
<evidence type="ECO:0000259" key="12">
    <source>
        <dbReference type="PROSITE" id="PS50103"/>
    </source>
</evidence>
<feature type="domain" description="C3H1-type" evidence="12">
    <location>
        <begin position="574"/>
        <end position="602"/>
    </location>
</feature>
<evidence type="ECO:0000313" key="13">
    <source>
        <dbReference type="EMBL" id="KAJ7384906.1"/>
    </source>
</evidence>
<feature type="domain" description="C3H1-type" evidence="12">
    <location>
        <begin position="606"/>
        <end position="629"/>
    </location>
</feature>
<dbReference type="FunFam" id="4.10.1000.10:FF:000008">
    <property type="entry name" value="zinc finger CCCH domain-containing protein 3"/>
    <property type="match status" value="1"/>
</dbReference>
<evidence type="ECO:0000256" key="9">
    <source>
        <dbReference type="ARBA" id="ARBA00079564"/>
    </source>
</evidence>
<keyword evidence="14" id="KW-1185">Reference proteome</keyword>
<evidence type="ECO:0000256" key="10">
    <source>
        <dbReference type="PROSITE-ProRule" id="PRU00723"/>
    </source>
</evidence>
<evidence type="ECO:0000313" key="14">
    <source>
        <dbReference type="Proteomes" id="UP001163046"/>
    </source>
</evidence>
<keyword evidence="4 10" id="KW-0862">Zinc</keyword>
<feature type="compositionally biased region" description="Low complexity" evidence="11">
    <location>
        <begin position="33"/>
        <end position="51"/>
    </location>
</feature>
<feature type="compositionally biased region" description="Polar residues" evidence="11">
    <location>
        <begin position="273"/>
        <end position="288"/>
    </location>
</feature>
<dbReference type="GO" id="GO:0005634">
    <property type="term" value="C:nucleus"/>
    <property type="evidence" value="ECO:0007669"/>
    <property type="project" value="TreeGrafter"/>
</dbReference>
<keyword evidence="2" id="KW-0677">Repeat</keyword>
<feature type="region of interest" description="Disordered" evidence="11">
    <location>
        <begin position="273"/>
        <end position="299"/>
    </location>
</feature>
<feature type="compositionally biased region" description="Low complexity" evidence="11">
    <location>
        <begin position="211"/>
        <end position="221"/>
    </location>
</feature>
<feature type="zinc finger region" description="C3H1-type" evidence="10">
    <location>
        <begin position="630"/>
        <end position="656"/>
    </location>
</feature>
<dbReference type="OrthoDB" id="3247158at2759"/>
<name>A0A9W9ZNM7_9CNID</name>
<keyword evidence="1 10" id="KW-0479">Metal-binding</keyword>
<sequence length="793" mass="87738">MADDSSKLKAQIEFLTNLIKSHKQTAPQGSGTGSHVSSVNNNVNNNGRSFSWQRSKQLEKEKKQPVSGPPHNQVEGQPAVVKSSYSLDRRKISGNSSGSNTTMTSLKVPAIPGPSGLSLTTEVTKSISNVNKAVLKQNNSKLVASKPTVSSKATLLHGLPQAVSPPKSVNMTHHSSSSQPSLRNPYVLNKKETLSVSGGKTVAQKSELKWSKPSTSSVSSSEDSKSHSDSELYTKKSNLPSTRQLSSLVFTKGKSSAMIHPKVASMSNVQGSFKWSKTEPTGSSSLGQKKSVTKKSKLKWTKPGVRVQVGSKRQLNPYVLRKENMANRNAGHKQGMAFSKTTSKSKVIKRPLYSAQNQNSHVWRSRSTLKLDRRNKVQSNVESVSKKALSRRSSAGFIERRQRAVLRDIPVVTRYSVVRSKRKQAPIKAQKLNKVVVIGGVPYKTSSNKLTKAKISSTDKESGRGITNLSNRKFGKLTKTVNIQGEKFVMDSKGKTLQRVNKAPRHMNEPSSSKHSQMSSGRRRSSNGHVVILRTPTTLVRSKVSSNPSKTLASRVLRRSIHNARLYKKSKKKPASQQYCMFYNRFGKCNKQDTCPYIHDPSKVAVCTKFLRGRCKNVDGSCPFSHKIDRDKMPVCQFFLRGKCSNDNCPYSHVNVSKKAEVCEDFLKGFCSRGQQCNKKHILECEEFSRTGKCSKGSKCKLMHRARKPAAARKRNSSSEEDKESLKHSKLDFTSDEGFLPLAAITLDSEQTSAQDPLANTAEETKEMTVEPVVIRPRFLKPKEPEKSSTTED</sequence>
<feature type="zinc finger region" description="C3H1-type" evidence="10">
    <location>
        <begin position="574"/>
        <end position="602"/>
    </location>
</feature>
<feature type="compositionally biased region" description="Basic and acidic residues" evidence="11">
    <location>
        <begin position="222"/>
        <end position="234"/>
    </location>
</feature>
<dbReference type="Gene3D" id="4.10.1000.10">
    <property type="entry name" value="Zinc finger, CCCH-type"/>
    <property type="match status" value="2"/>
</dbReference>
<feature type="zinc finger region" description="C3H1-type" evidence="10">
    <location>
        <begin position="657"/>
        <end position="684"/>
    </location>
</feature>
<dbReference type="GO" id="GO:0003677">
    <property type="term" value="F:DNA binding"/>
    <property type="evidence" value="ECO:0007669"/>
    <property type="project" value="UniProtKB-KW"/>
</dbReference>
<dbReference type="EMBL" id="MU825883">
    <property type="protein sequence ID" value="KAJ7384906.1"/>
    <property type="molecule type" value="Genomic_DNA"/>
</dbReference>
<feature type="compositionally biased region" description="Basic and acidic residues" evidence="11">
    <location>
        <begin position="781"/>
        <end position="793"/>
    </location>
</feature>
<dbReference type="FunFam" id="4.10.1000.10:FF:000022">
    <property type="entry name" value="Zinc finger CCCH domain-containing protein 7"/>
    <property type="match status" value="1"/>
</dbReference>
<dbReference type="InterPro" id="IPR000571">
    <property type="entry name" value="Znf_CCCH"/>
</dbReference>
<feature type="compositionally biased region" description="Basic and acidic residues" evidence="11">
    <location>
        <begin position="717"/>
        <end position="730"/>
    </location>
</feature>
<evidence type="ECO:0000256" key="5">
    <source>
        <dbReference type="ARBA" id="ARBA00023125"/>
    </source>
</evidence>
<feature type="region of interest" description="Disordered" evidence="11">
    <location>
        <begin position="705"/>
        <end position="730"/>
    </location>
</feature>
<feature type="compositionally biased region" description="Low complexity" evidence="11">
    <location>
        <begin position="93"/>
        <end position="105"/>
    </location>
</feature>
<feature type="region of interest" description="Disordered" evidence="11">
    <location>
        <begin position="747"/>
        <end position="793"/>
    </location>
</feature>
<organism evidence="13 14">
    <name type="scientific">Desmophyllum pertusum</name>
    <dbReference type="NCBI Taxonomy" id="174260"/>
    <lineage>
        <taxon>Eukaryota</taxon>
        <taxon>Metazoa</taxon>
        <taxon>Cnidaria</taxon>
        <taxon>Anthozoa</taxon>
        <taxon>Hexacorallia</taxon>
        <taxon>Scleractinia</taxon>
        <taxon>Caryophylliina</taxon>
        <taxon>Caryophylliidae</taxon>
        <taxon>Desmophyllum</taxon>
    </lineage>
</organism>
<feature type="compositionally biased region" description="Basic residues" evidence="11">
    <location>
        <begin position="705"/>
        <end position="716"/>
    </location>
</feature>
<keyword evidence="3 10" id="KW-0863">Zinc-finger</keyword>
<evidence type="ECO:0000256" key="7">
    <source>
        <dbReference type="ARBA" id="ARBA00064187"/>
    </source>
</evidence>
<dbReference type="Proteomes" id="UP001163046">
    <property type="component" value="Unassembled WGS sequence"/>
</dbReference>
<evidence type="ECO:0000256" key="1">
    <source>
        <dbReference type="ARBA" id="ARBA00022723"/>
    </source>
</evidence>
<dbReference type="PANTHER" id="PTHR46156:SF1">
    <property type="entry name" value="ZINC FINGER CCCH DOMAIN-CONTAINING PROTEIN 3"/>
    <property type="match status" value="1"/>
</dbReference>
<comment type="caution">
    <text evidence="13">The sequence shown here is derived from an EMBL/GenBank/DDBJ whole genome shotgun (WGS) entry which is preliminary data.</text>
</comment>
<feature type="region of interest" description="Disordered" evidence="11">
    <location>
        <begin position="160"/>
        <end position="238"/>
    </location>
</feature>
<feature type="region of interest" description="Disordered" evidence="11">
    <location>
        <begin position="501"/>
        <end position="527"/>
    </location>
</feature>
<evidence type="ECO:0000256" key="11">
    <source>
        <dbReference type="SAM" id="MobiDB-lite"/>
    </source>
</evidence>
<dbReference type="AlphaFoldDB" id="A0A9W9ZNM7"/>
<comment type="function">
    <text evidence="6">Required for the export of polyadenylated mRNAs from the nucleus. Enhances ACVR1B-induced SMAD-dependent transcription. Binds to single-stranded DNA but not to double-stranded DNA in vitro. Involved in RNA cleavage.</text>
</comment>
<evidence type="ECO:0000256" key="8">
    <source>
        <dbReference type="ARBA" id="ARBA00071600"/>
    </source>
</evidence>